<dbReference type="Proteomes" id="UP000008064">
    <property type="component" value="Unassembled WGS sequence"/>
</dbReference>
<keyword evidence="2" id="KW-0472">Membrane</keyword>
<feature type="transmembrane region" description="Helical" evidence="2">
    <location>
        <begin position="12"/>
        <end position="33"/>
    </location>
</feature>
<dbReference type="EMBL" id="GL945432">
    <property type="protein sequence ID" value="EGO26811.1"/>
    <property type="molecule type" value="Genomic_DNA"/>
</dbReference>
<gene>
    <name evidence="3" type="ORF">SERLADRAFT_464284</name>
</gene>
<dbReference type="RefSeq" id="XP_007316984.1">
    <property type="nucleotide sequence ID" value="XM_007316922.1"/>
</dbReference>
<reference evidence="4" key="1">
    <citation type="journal article" date="2011" name="Science">
        <title>The plant cell wall-decomposing machinery underlies the functional diversity of forest fungi.</title>
        <authorList>
            <person name="Eastwood D.C."/>
            <person name="Floudas D."/>
            <person name="Binder M."/>
            <person name="Majcherczyk A."/>
            <person name="Schneider P."/>
            <person name="Aerts A."/>
            <person name="Asiegbu F.O."/>
            <person name="Baker S.E."/>
            <person name="Barry K."/>
            <person name="Bendiksby M."/>
            <person name="Blumentritt M."/>
            <person name="Coutinho P.M."/>
            <person name="Cullen D."/>
            <person name="de Vries R.P."/>
            <person name="Gathman A."/>
            <person name="Goodell B."/>
            <person name="Henrissat B."/>
            <person name="Ihrmark K."/>
            <person name="Kauserud H."/>
            <person name="Kohler A."/>
            <person name="LaButti K."/>
            <person name="Lapidus A."/>
            <person name="Lavin J.L."/>
            <person name="Lee Y.-H."/>
            <person name="Lindquist E."/>
            <person name="Lilly W."/>
            <person name="Lucas S."/>
            <person name="Morin E."/>
            <person name="Murat C."/>
            <person name="Oguiza J.A."/>
            <person name="Park J."/>
            <person name="Pisabarro A.G."/>
            <person name="Riley R."/>
            <person name="Rosling A."/>
            <person name="Salamov A."/>
            <person name="Schmidt O."/>
            <person name="Schmutz J."/>
            <person name="Skrede I."/>
            <person name="Stenlid J."/>
            <person name="Wiebenga A."/>
            <person name="Xie X."/>
            <person name="Kuees U."/>
            <person name="Hibbett D.S."/>
            <person name="Hoffmeister D."/>
            <person name="Hoegberg N."/>
            <person name="Martin F."/>
            <person name="Grigoriev I.V."/>
            <person name="Watkinson S.C."/>
        </authorList>
    </citation>
    <scope>NUCLEOTIDE SEQUENCE [LARGE SCALE GENOMIC DNA]</scope>
    <source>
        <strain evidence="4">S7.9</strain>
    </source>
</reference>
<evidence type="ECO:0000256" key="2">
    <source>
        <dbReference type="SAM" id="Phobius"/>
    </source>
</evidence>
<dbReference type="AlphaFoldDB" id="F8NRS5"/>
<dbReference type="OrthoDB" id="2791511at2759"/>
<dbReference type="GeneID" id="18818713"/>
<evidence type="ECO:0000313" key="3">
    <source>
        <dbReference type="EMBL" id="EGO26811.1"/>
    </source>
</evidence>
<protein>
    <submittedName>
        <fullName evidence="3">Uncharacterized protein</fullName>
    </submittedName>
</protein>
<organism evidence="4">
    <name type="scientific">Serpula lacrymans var. lacrymans (strain S7.9)</name>
    <name type="common">Dry rot fungus</name>
    <dbReference type="NCBI Taxonomy" id="578457"/>
    <lineage>
        <taxon>Eukaryota</taxon>
        <taxon>Fungi</taxon>
        <taxon>Dikarya</taxon>
        <taxon>Basidiomycota</taxon>
        <taxon>Agaricomycotina</taxon>
        <taxon>Agaricomycetes</taxon>
        <taxon>Agaricomycetidae</taxon>
        <taxon>Boletales</taxon>
        <taxon>Coniophorineae</taxon>
        <taxon>Serpulaceae</taxon>
        <taxon>Serpula</taxon>
    </lineage>
</organism>
<dbReference type="KEGG" id="sla:SERLADRAFT_464284"/>
<name>F8NRS5_SERL9</name>
<dbReference type="HOGENOM" id="CLU_127227_0_0_1"/>
<evidence type="ECO:0000313" key="4">
    <source>
        <dbReference type="Proteomes" id="UP000008064"/>
    </source>
</evidence>
<evidence type="ECO:0000256" key="1">
    <source>
        <dbReference type="SAM" id="MobiDB-lite"/>
    </source>
</evidence>
<proteinExistence type="predicted"/>
<sequence>MSVLVAAKFPSITATLVSCAVSAFFLLLIRLVLSVARAPYFAKVYPSTDSLEKISIAASLSFFTSGWYHNLHWDALPPFLPFSMGQKSAFQVGTGMSAHMSPKASEAMAVSWRSRRPRPNFQPPLAALYENPVPLSMAKIIMSRHTFRRPNPNRARQTAPSLNRPPTQPTSRLFHSIA</sequence>
<accession>F8NRS5</accession>
<feature type="compositionally biased region" description="Polar residues" evidence="1">
    <location>
        <begin position="154"/>
        <end position="178"/>
    </location>
</feature>
<keyword evidence="2" id="KW-0812">Transmembrane</keyword>
<keyword evidence="2" id="KW-1133">Transmembrane helix</keyword>
<feature type="region of interest" description="Disordered" evidence="1">
    <location>
        <begin position="146"/>
        <end position="178"/>
    </location>
</feature>